<name>A0ABR9UTF6_9CHRO</name>
<comment type="caution">
    <text evidence="2">The sequence shown here is derived from an EMBL/GenBank/DDBJ whole genome shotgun (WGS) entry which is preliminary data.</text>
</comment>
<organism evidence="2 3">
    <name type="scientific">Gloeocapsopsis crepidinum LEGE 06123</name>
    <dbReference type="NCBI Taxonomy" id="588587"/>
    <lineage>
        <taxon>Bacteria</taxon>
        <taxon>Bacillati</taxon>
        <taxon>Cyanobacteriota</taxon>
        <taxon>Cyanophyceae</taxon>
        <taxon>Oscillatoriophycideae</taxon>
        <taxon>Chroococcales</taxon>
        <taxon>Chroococcaceae</taxon>
        <taxon>Gloeocapsopsis</taxon>
    </lineage>
</organism>
<keyword evidence="1" id="KW-0812">Transmembrane</keyword>
<evidence type="ECO:0000313" key="3">
    <source>
        <dbReference type="Proteomes" id="UP000651156"/>
    </source>
</evidence>
<dbReference type="EMBL" id="JADEWN010000035">
    <property type="protein sequence ID" value="MBE9191561.1"/>
    <property type="molecule type" value="Genomic_DNA"/>
</dbReference>
<keyword evidence="1" id="KW-1133">Transmembrane helix</keyword>
<feature type="transmembrane region" description="Helical" evidence="1">
    <location>
        <begin position="20"/>
        <end position="40"/>
    </location>
</feature>
<proteinExistence type="predicted"/>
<keyword evidence="3" id="KW-1185">Reference proteome</keyword>
<evidence type="ECO:0000256" key="1">
    <source>
        <dbReference type="SAM" id="Phobius"/>
    </source>
</evidence>
<dbReference type="Proteomes" id="UP000651156">
    <property type="component" value="Unassembled WGS sequence"/>
</dbReference>
<sequence>MVRLRRKRRSLYQNILQTVLWLLLLGIWTIIIFLGIGTFISQPVLAIVNQIEAPGEILYRSQQRLTDSSGNSWQVILFKQVQSGQAALINLRLVGFPGVAELVHPQPLQITTPTGDILTANDVFLDEAPAPTIAQYDFKDVLPNLPTESLQLSLPLVGDRFIRISVPRFVVQEWQEVAVKA</sequence>
<gene>
    <name evidence="2" type="ORF">IQ230_14630</name>
</gene>
<keyword evidence="1" id="KW-0472">Membrane</keyword>
<dbReference type="InterPro" id="IPR021469">
    <property type="entry name" value="DUF3122"/>
</dbReference>
<dbReference type="RefSeq" id="WP_193932696.1">
    <property type="nucleotide sequence ID" value="NZ_CAWPMZ010000067.1"/>
</dbReference>
<reference evidence="2 3" key="1">
    <citation type="submission" date="2020-10" db="EMBL/GenBank/DDBJ databases">
        <authorList>
            <person name="Castelo-Branco R."/>
            <person name="Eusebio N."/>
            <person name="Adriana R."/>
            <person name="Vieira A."/>
            <person name="Brugerolle De Fraissinette N."/>
            <person name="Rezende De Castro R."/>
            <person name="Schneider M.P."/>
            <person name="Vasconcelos V."/>
            <person name="Leao P.N."/>
        </authorList>
    </citation>
    <scope>NUCLEOTIDE SEQUENCE [LARGE SCALE GENOMIC DNA]</scope>
    <source>
        <strain evidence="2 3">LEGE 06123</strain>
    </source>
</reference>
<accession>A0ABR9UTF6</accession>
<protein>
    <submittedName>
        <fullName evidence="2">DUF3122 domain-containing protein</fullName>
    </submittedName>
</protein>
<dbReference type="Pfam" id="PF11320">
    <property type="entry name" value="DUF3122"/>
    <property type="match status" value="1"/>
</dbReference>
<evidence type="ECO:0000313" key="2">
    <source>
        <dbReference type="EMBL" id="MBE9191561.1"/>
    </source>
</evidence>